<feature type="region of interest" description="Disordered" evidence="1">
    <location>
        <begin position="276"/>
        <end position="323"/>
    </location>
</feature>
<protein>
    <submittedName>
        <fullName evidence="2">Uncharacterized protein</fullName>
    </submittedName>
</protein>
<dbReference type="PANTHER" id="PTHR28457:SF1">
    <property type="entry name" value="CILIA- AND FLAGELLA-ASSOCIATED PROTEIN 119"/>
    <property type="match status" value="1"/>
</dbReference>
<dbReference type="OrthoDB" id="6619324at2759"/>
<feature type="compositionally biased region" description="Acidic residues" evidence="1">
    <location>
        <begin position="302"/>
        <end position="311"/>
    </location>
</feature>
<dbReference type="PANTHER" id="PTHR28457">
    <property type="entry name" value="COILED-COIL DOMAIN-CONTAINING PROTEIN 189"/>
    <property type="match status" value="1"/>
</dbReference>
<feature type="compositionally biased region" description="Acidic residues" evidence="1">
    <location>
        <begin position="276"/>
        <end position="290"/>
    </location>
</feature>
<evidence type="ECO:0000313" key="3">
    <source>
        <dbReference type="Proteomes" id="UP001152798"/>
    </source>
</evidence>
<dbReference type="Pfam" id="PF14769">
    <property type="entry name" value="CLAMP"/>
    <property type="match status" value="1"/>
</dbReference>
<dbReference type="EMBL" id="OV725079">
    <property type="protein sequence ID" value="CAH1395890.1"/>
    <property type="molecule type" value="Genomic_DNA"/>
</dbReference>
<dbReference type="InterPro" id="IPR032727">
    <property type="entry name" value="CLAMP"/>
</dbReference>
<organism evidence="2 3">
    <name type="scientific">Nezara viridula</name>
    <name type="common">Southern green stink bug</name>
    <name type="synonym">Cimex viridulus</name>
    <dbReference type="NCBI Taxonomy" id="85310"/>
    <lineage>
        <taxon>Eukaryota</taxon>
        <taxon>Metazoa</taxon>
        <taxon>Ecdysozoa</taxon>
        <taxon>Arthropoda</taxon>
        <taxon>Hexapoda</taxon>
        <taxon>Insecta</taxon>
        <taxon>Pterygota</taxon>
        <taxon>Neoptera</taxon>
        <taxon>Paraneoptera</taxon>
        <taxon>Hemiptera</taxon>
        <taxon>Heteroptera</taxon>
        <taxon>Panheteroptera</taxon>
        <taxon>Pentatomomorpha</taxon>
        <taxon>Pentatomoidea</taxon>
        <taxon>Pentatomidae</taxon>
        <taxon>Pentatominae</taxon>
        <taxon>Nezara</taxon>
    </lineage>
</organism>
<keyword evidence="3" id="KW-1185">Reference proteome</keyword>
<dbReference type="AlphaFoldDB" id="A0A9P0MHY1"/>
<name>A0A9P0MHY1_NEZVI</name>
<evidence type="ECO:0000256" key="1">
    <source>
        <dbReference type="SAM" id="MobiDB-lite"/>
    </source>
</evidence>
<dbReference type="Proteomes" id="UP001152798">
    <property type="component" value="Chromosome 3"/>
</dbReference>
<sequence length="323" mass="38523">MEESAISVGKINKKKLRLTRSANQLKVFKLKKRRKCKHQEIICRIPLPVPPRITVWSILDEEHAIKIKNCPMPVRTDIIRHICEVLYVKKKERRIMADLYYEVMRFCLKRNYAPVKIATLFGMYHATHQFYTSSLWHDYEETYNFFKETVFVHSINDPPDSVQIFSMVDIKAILQRFTTLYLPVLPLLRETILPNVRLWMYWHECKPETYPMDKEIDMCGMRVEPDIYTGRSDWDPWDIIPKNEVLEEKQDSTTYVYKVNKLDFSDLRGLDNFELFGEEENTEGPEEEVEEKISKRQSDKNEESDEEEEDKSDNQTEFQDTVD</sequence>
<evidence type="ECO:0000313" key="2">
    <source>
        <dbReference type="EMBL" id="CAH1395890.1"/>
    </source>
</evidence>
<gene>
    <name evidence="2" type="ORF">NEZAVI_LOCUS6065</name>
</gene>
<proteinExistence type="predicted"/>
<accession>A0A9P0MHY1</accession>
<reference evidence="2" key="1">
    <citation type="submission" date="2022-01" db="EMBL/GenBank/DDBJ databases">
        <authorList>
            <person name="King R."/>
        </authorList>
    </citation>
    <scope>NUCLEOTIDE SEQUENCE</scope>
</reference>
<feature type="compositionally biased region" description="Basic and acidic residues" evidence="1">
    <location>
        <begin position="291"/>
        <end position="301"/>
    </location>
</feature>